<sequence length="610" mass="67466">MASIVGKRRGQQTYYYLVESARVGGKPRIVSQQYLGSAEEVLAKLTQTPGGQPVRSQHKRFGDLAAVWSMLVRLDVAGIVDEVAPRRGDAAASVGTYVALACANRIVDPCSKRGFADWWDTTAGGRWVKLNRAATDHRRFWDAMDRLDEVQLRQIESRLSRAMVTEFGLDLSGLALDITNFATFIDTGNQRAPIAQRGKAKQKRTDLRLVGLALVITRDGGVPVISHAYPGDRPDVTQFSAVIDELVTRYADLVAGVESLTVVYDAGQNSSDNHTVVEEHGIGFVGSLPPSDHPDLLAIPDRSFRPVDPDRYPGLSYVDTTVTALGVTRRAVLTHSANLHAKQARGLDQTLAKARRRLAELAARLARGRTRRDRDKVEAEIAAICKPRWVADILTVTLTGDGPAELRLTWRTDPRARARLEARLFGKRILFTNRDWPVPDVVAAYRSQSDAEFGFRQLKDPHVVSFSPMHHWTDSKIRVHVFYCVLALAVAHLMRRHADQAGLHLSVRELLDQLAGIEETVLLYHDGAKGRPRAQRMLTDMTPTQRKLADLFNFTNTRPPADPPTAPHDTLGNTPPLPENTAPPGTIKPSLTVARKLPLGLSSPRRQSSR</sequence>
<dbReference type="EMBL" id="AP022605">
    <property type="protein sequence ID" value="BBZ06839.1"/>
    <property type="molecule type" value="Genomic_DNA"/>
</dbReference>
<feature type="region of interest" description="Disordered" evidence="2">
    <location>
        <begin position="556"/>
        <end position="610"/>
    </location>
</feature>
<evidence type="ECO:0000313" key="4">
    <source>
        <dbReference type="Proteomes" id="UP000467201"/>
    </source>
</evidence>
<dbReference type="NCBIfam" id="NF033559">
    <property type="entry name" value="transpos_IS1634"/>
    <property type="match status" value="1"/>
</dbReference>
<feature type="coiled-coil region" evidence="1">
    <location>
        <begin position="344"/>
        <end position="371"/>
    </location>
</feature>
<organism evidence="3 4">
    <name type="scientific">Mycolicibacterium doricum</name>
    <dbReference type="NCBI Taxonomy" id="126673"/>
    <lineage>
        <taxon>Bacteria</taxon>
        <taxon>Bacillati</taxon>
        <taxon>Actinomycetota</taxon>
        <taxon>Actinomycetes</taxon>
        <taxon>Mycobacteriales</taxon>
        <taxon>Mycobacteriaceae</taxon>
        <taxon>Mycolicibacterium</taxon>
    </lineage>
</organism>
<reference evidence="3 4" key="1">
    <citation type="journal article" date="2019" name="Emerg. Microbes Infect.">
        <title>Comprehensive subspecies identification of 175 nontuberculous mycobacteria species based on 7547 genomic profiles.</title>
        <authorList>
            <person name="Matsumoto Y."/>
            <person name="Kinjo T."/>
            <person name="Motooka D."/>
            <person name="Nabeya D."/>
            <person name="Jung N."/>
            <person name="Uechi K."/>
            <person name="Horii T."/>
            <person name="Iida T."/>
            <person name="Fujita J."/>
            <person name="Nakamura S."/>
        </authorList>
    </citation>
    <scope>NUCLEOTIDE SEQUENCE [LARGE SCALE GENOMIC DNA]</scope>
    <source>
        <strain evidence="3 4">JCM 12405</strain>
    </source>
</reference>
<protein>
    <submittedName>
        <fullName evidence="3">Transposase</fullName>
    </submittedName>
</protein>
<keyword evidence="1" id="KW-0175">Coiled coil</keyword>
<gene>
    <name evidence="3" type="ORF">MDOR_10080</name>
</gene>
<name>A0A7I7VNH2_9MYCO</name>
<evidence type="ECO:0000313" key="3">
    <source>
        <dbReference type="EMBL" id="BBZ06839.1"/>
    </source>
</evidence>
<evidence type="ECO:0000256" key="2">
    <source>
        <dbReference type="SAM" id="MobiDB-lite"/>
    </source>
</evidence>
<dbReference type="InterPro" id="IPR047654">
    <property type="entry name" value="IS1634_transpos"/>
</dbReference>
<dbReference type="AlphaFoldDB" id="A0A7I7VNH2"/>
<dbReference type="PANTHER" id="PTHR34614">
    <property type="match status" value="1"/>
</dbReference>
<dbReference type="Proteomes" id="UP000467201">
    <property type="component" value="Chromosome"/>
</dbReference>
<evidence type="ECO:0000256" key="1">
    <source>
        <dbReference type="SAM" id="Coils"/>
    </source>
</evidence>
<proteinExistence type="predicted"/>
<dbReference type="PANTHER" id="PTHR34614:SF2">
    <property type="entry name" value="TRANSPOSASE IS4-LIKE DOMAIN-CONTAINING PROTEIN"/>
    <property type="match status" value="1"/>
</dbReference>
<accession>A0A7I7VNH2</accession>
<dbReference type="RefSeq" id="WP_197913012.1">
    <property type="nucleotide sequence ID" value="NZ_AP022605.1"/>
</dbReference>
<dbReference type="KEGG" id="mdr:MDOR_10080"/>